<proteinExistence type="predicted"/>
<organism evidence="3 4">
    <name type="scientific">Nocardioides lentus</name>
    <dbReference type="NCBI Taxonomy" id="338077"/>
    <lineage>
        <taxon>Bacteria</taxon>
        <taxon>Bacillati</taxon>
        <taxon>Actinomycetota</taxon>
        <taxon>Actinomycetes</taxon>
        <taxon>Propionibacteriales</taxon>
        <taxon>Nocardioidaceae</taxon>
        <taxon>Nocardioides</taxon>
    </lineage>
</organism>
<dbReference type="Proteomes" id="UP001501612">
    <property type="component" value="Unassembled WGS sequence"/>
</dbReference>
<feature type="chain" id="PRO_5046924067" description="Secreted protein" evidence="2">
    <location>
        <begin position="26"/>
        <end position="151"/>
    </location>
</feature>
<feature type="region of interest" description="Disordered" evidence="1">
    <location>
        <begin position="92"/>
        <end position="113"/>
    </location>
</feature>
<keyword evidence="2" id="KW-0732">Signal</keyword>
<feature type="signal peptide" evidence="2">
    <location>
        <begin position="1"/>
        <end position="25"/>
    </location>
</feature>
<reference evidence="3 4" key="1">
    <citation type="journal article" date="2019" name="Int. J. Syst. Evol. Microbiol.">
        <title>The Global Catalogue of Microorganisms (GCM) 10K type strain sequencing project: providing services to taxonomists for standard genome sequencing and annotation.</title>
        <authorList>
            <consortium name="The Broad Institute Genomics Platform"/>
            <consortium name="The Broad Institute Genome Sequencing Center for Infectious Disease"/>
            <person name="Wu L."/>
            <person name="Ma J."/>
        </authorList>
    </citation>
    <scope>NUCLEOTIDE SEQUENCE [LARGE SCALE GENOMIC DNA]</scope>
    <source>
        <strain evidence="3 4">JCM 14046</strain>
    </source>
</reference>
<name>A0ABN2PTI7_9ACTN</name>
<protein>
    <recommendedName>
        <fullName evidence="5">Secreted protein</fullName>
    </recommendedName>
</protein>
<evidence type="ECO:0000256" key="2">
    <source>
        <dbReference type="SAM" id="SignalP"/>
    </source>
</evidence>
<dbReference type="RefSeq" id="WP_344009576.1">
    <property type="nucleotide sequence ID" value="NZ_BAAAMY010000015.1"/>
</dbReference>
<sequence length="151" mass="15991">MSPSRAPRGLGVLLALALAASTAGCADPQERYCDTVADQQDRLSEIAGSGDALALFEAREVYAALAADAPDDIADEWRLVLDRIDALERALDEAGADPEAYDPEDPPAGVDAREQARIRQAAEDLVDLDVVSAMGDLEQQALDVCGTPLRL</sequence>
<gene>
    <name evidence="3" type="ORF">GCM10009737_37680</name>
</gene>
<evidence type="ECO:0000313" key="3">
    <source>
        <dbReference type="EMBL" id="GAA1932163.1"/>
    </source>
</evidence>
<accession>A0ABN2PTI7</accession>
<comment type="caution">
    <text evidence="3">The sequence shown here is derived from an EMBL/GenBank/DDBJ whole genome shotgun (WGS) entry which is preliminary data.</text>
</comment>
<keyword evidence="4" id="KW-1185">Reference proteome</keyword>
<feature type="compositionally biased region" description="Acidic residues" evidence="1">
    <location>
        <begin position="94"/>
        <end position="105"/>
    </location>
</feature>
<evidence type="ECO:0000256" key="1">
    <source>
        <dbReference type="SAM" id="MobiDB-lite"/>
    </source>
</evidence>
<evidence type="ECO:0008006" key="5">
    <source>
        <dbReference type="Google" id="ProtNLM"/>
    </source>
</evidence>
<evidence type="ECO:0000313" key="4">
    <source>
        <dbReference type="Proteomes" id="UP001501612"/>
    </source>
</evidence>
<dbReference type="PROSITE" id="PS51257">
    <property type="entry name" value="PROKAR_LIPOPROTEIN"/>
    <property type="match status" value="1"/>
</dbReference>
<dbReference type="EMBL" id="BAAAMY010000015">
    <property type="protein sequence ID" value="GAA1932163.1"/>
    <property type="molecule type" value="Genomic_DNA"/>
</dbReference>